<comment type="caution">
    <text evidence="3">The sequence shown here is derived from an EMBL/GenBank/DDBJ whole genome shotgun (WGS) entry which is preliminary data.</text>
</comment>
<keyword evidence="4" id="KW-1185">Reference proteome</keyword>
<dbReference type="Proteomes" id="UP000037069">
    <property type="component" value="Unassembled WGS sequence"/>
</dbReference>
<gene>
    <name evidence="3" type="ORF">FF38_07506</name>
</gene>
<proteinExistence type="predicted"/>
<accession>A0A0L0CPB6</accession>
<dbReference type="EMBL" id="JRES01000206">
    <property type="protein sequence ID" value="KNC33284.1"/>
    <property type="molecule type" value="Genomic_DNA"/>
</dbReference>
<reference evidence="3 4" key="1">
    <citation type="journal article" date="2015" name="Nat. Commun.">
        <title>Lucilia cuprina genome unlocks parasitic fly biology to underpin future interventions.</title>
        <authorList>
            <person name="Anstead C.A."/>
            <person name="Korhonen P.K."/>
            <person name="Young N.D."/>
            <person name="Hall R.S."/>
            <person name="Jex A.R."/>
            <person name="Murali S.C."/>
            <person name="Hughes D.S."/>
            <person name="Lee S.F."/>
            <person name="Perry T."/>
            <person name="Stroehlein A.J."/>
            <person name="Ansell B.R."/>
            <person name="Breugelmans B."/>
            <person name="Hofmann A."/>
            <person name="Qu J."/>
            <person name="Dugan S."/>
            <person name="Lee S.L."/>
            <person name="Chao H."/>
            <person name="Dinh H."/>
            <person name="Han Y."/>
            <person name="Doddapaneni H.V."/>
            <person name="Worley K.C."/>
            <person name="Muzny D.M."/>
            <person name="Ioannidis P."/>
            <person name="Waterhouse R.M."/>
            <person name="Zdobnov E.M."/>
            <person name="James P.J."/>
            <person name="Bagnall N.H."/>
            <person name="Kotze A.C."/>
            <person name="Gibbs R.A."/>
            <person name="Richards S."/>
            <person name="Batterham P."/>
            <person name="Gasser R.B."/>
        </authorList>
    </citation>
    <scope>NUCLEOTIDE SEQUENCE [LARGE SCALE GENOMIC DNA]</scope>
    <source>
        <strain evidence="3 4">LS</strain>
        <tissue evidence="3">Full body</tissue>
    </source>
</reference>
<evidence type="ECO:0000313" key="3">
    <source>
        <dbReference type="EMBL" id="KNC33284.1"/>
    </source>
</evidence>
<feature type="domain" description="DUF4806" evidence="2">
    <location>
        <begin position="292"/>
        <end position="367"/>
    </location>
</feature>
<dbReference type="PANTHER" id="PTHR34153:SF2">
    <property type="entry name" value="SI:CH211-262H13.3-RELATED"/>
    <property type="match status" value="1"/>
</dbReference>
<dbReference type="InterPro" id="IPR032071">
    <property type="entry name" value="DUF4806"/>
</dbReference>
<dbReference type="AlphaFoldDB" id="A0A0L0CPB6"/>
<dbReference type="OrthoDB" id="7988731at2759"/>
<dbReference type="Pfam" id="PF16064">
    <property type="entry name" value="DUF4806"/>
    <property type="match status" value="1"/>
</dbReference>
<evidence type="ECO:0000256" key="1">
    <source>
        <dbReference type="SAM" id="Coils"/>
    </source>
</evidence>
<sequence length="406" mass="46824">MDELITPELDDVSLITADSKMDFNRIETKTENWNSLSEEVDIGETLLNILDEVRSLKSEFEKSDEESRQLIQNLKSEIQKLKSKVRTINTNIETELKLLPRLPMNSLEDLREFDDKLPLDDDLRAELKIFLQRCDGRDYALFLRDGLRALVTDELAVNLTWRGTPDKPSVQTFTCFVILRDICLSKFANVNLFDVNRKCQQHFLHAKDRVSKKKSSMGSIKRLTTITSSSHSQTKLPHTEDKISKTKPIVEDVTFPTTPTFSSYSLTVRPMTPDLLEPLPSPPLSTANLPRLPLKTLQSLEEFDDQLLENSKLKRTLKQYINKVGGVDYAKFLRCAFRTMMTDEVALQVTWRGTKEKQSIQEFTIFHIIRDACCAKFPEATKSEINKVCQNHFLYAKDRLKKRSRI</sequence>
<feature type="coiled-coil region" evidence="1">
    <location>
        <begin position="53"/>
        <end position="91"/>
    </location>
</feature>
<name>A0A0L0CPB6_LUCCU</name>
<dbReference type="PANTHER" id="PTHR34153">
    <property type="entry name" value="SI:CH211-262H13.3-RELATED-RELATED"/>
    <property type="match status" value="1"/>
</dbReference>
<evidence type="ECO:0000313" key="4">
    <source>
        <dbReference type="Proteomes" id="UP000037069"/>
    </source>
</evidence>
<evidence type="ECO:0000259" key="2">
    <source>
        <dbReference type="Pfam" id="PF16064"/>
    </source>
</evidence>
<organism evidence="3 4">
    <name type="scientific">Lucilia cuprina</name>
    <name type="common">Green bottle fly</name>
    <name type="synonym">Australian sheep blowfly</name>
    <dbReference type="NCBI Taxonomy" id="7375"/>
    <lineage>
        <taxon>Eukaryota</taxon>
        <taxon>Metazoa</taxon>
        <taxon>Ecdysozoa</taxon>
        <taxon>Arthropoda</taxon>
        <taxon>Hexapoda</taxon>
        <taxon>Insecta</taxon>
        <taxon>Pterygota</taxon>
        <taxon>Neoptera</taxon>
        <taxon>Endopterygota</taxon>
        <taxon>Diptera</taxon>
        <taxon>Brachycera</taxon>
        <taxon>Muscomorpha</taxon>
        <taxon>Oestroidea</taxon>
        <taxon>Calliphoridae</taxon>
        <taxon>Luciliinae</taxon>
        <taxon>Lucilia</taxon>
    </lineage>
</organism>
<keyword evidence="1" id="KW-0175">Coiled coil</keyword>
<protein>
    <recommendedName>
        <fullName evidence="2">DUF4806 domain-containing protein</fullName>
    </recommendedName>
</protein>